<sequence>MLEPLNGYIALDPELNWTDVNSFFRSPGAAYAGHTVALPLIAKVPSLFYRKDAMAAVDMPPPNTWDELVLLLHKLNGSDFSADQ</sequence>
<dbReference type="EMBL" id="BLLF01001175">
    <property type="protein sequence ID" value="GFH17608.1"/>
    <property type="molecule type" value="Genomic_DNA"/>
</dbReference>
<dbReference type="AlphaFoldDB" id="A0A699ZFD9"/>
<dbReference type="InterPro" id="IPR006059">
    <property type="entry name" value="SBP"/>
</dbReference>
<gene>
    <name evidence="1" type="ORF">HaLaN_14276</name>
</gene>
<protein>
    <submittedName>
        <fullName evidence="1">FAD-binding PCMH-type domain-containing protein</fullName>
    </submittedName>
</protein>
<organism evidence="1 2">
    <name type="scientific">Haematococcus lacustris</name>
    <name type="common">Green alga</name>
    <name type="synonym">Haematococcus pluvialis</name>
    <dbReference type="NCBI Taxonomy" id="44745"/>
    <lineage>
        <taxon>Eukaryota</taxon>
        <taxon>Viridiplantae</taxon>
        <taxon>Chlorophyta</taxon>
        <taxon>core chlorophytes</taxon>
        <taxon>Chlorophyceae</taxon>
        <taxon>CS clade</taxon>
        <taxon>Chlamydomonadales</taxon>
        <taxon>Haematococcaceae</taxon>
        <taxon>Haematococcus</taxon>
    </lineage>
</organism>
<comment type="caution">
    <text evidence="1">The sequence shown here is derived from an EMBL/GenBank/DDBJ whole genome shotgun (WGS) entry which is preliminary data.</text>
</comment>
<keyword evidence="2" id="KW-1185">Reference proteome</keyword>
<dbReference type="InterPro" id="IPR050490">
    <property type="entry name" value="Bact_solute-bd_prot1"/>
</dbReference>
<dbReference type="Gene3D" id="3.40.190.10">
    <property type="entry name" value="Periplasmic binding protein-like II"/>
    <property type="match status" value="2"/>
</dbReference>
<name>A0A699ZFD9_HAELA</name>
<dbReference type="SUPFAM" id="SSF53850">
    <property type="entry name" value="Periplasmic binding protein-like II"/>
    <property type="match status" value="1"/>
</dbReference>
<proteinExistence type="predicted"/>
<dbReference type="PANTHER" id="PTHR43649:SF12">
    <property type="entry name" value="DIACETYLCHITOBIOSE BINDING PROTEIN DASA"/>
    <property type="match status" value="1"/>
</dbReference>
<evidence type="ECO:0000313" key="2">
    <source>
        <dbReference type="Proteomes" id="UP000485058"/>
    </source>
</evidence>
<evidence type="ECO:0000313" key="1">
    <source>
        <dbReference type="EMBL" id="GFH17608.1"/>
    </source>
</evidence>
<accession>A0A699ZFD9</accession>
<reference evidence="1 2" key="1">
    <citation type="submission" date="2020-02" db="EMBL/GenBank/DDBJ databases">
        <title>Draft genome sequence of Haematococcus lacustris strain NIES-144.</title>
        <authorList>
            <person name="Morimoto D."/>
            <person name="Nakagawa S."/>
            <person name="Yoshida T."/>
            <person name="Sawayama S."/>
        </authorList>
    </citation>
    <scope>NUCLEOTIDE SEQUENCE [LARGE SCALE GENOMIC DNA]</scope>
    <source>
        <strain evidence="1 2">NIES-144</strain>
    </source>
</reference>
<dbReference type="Proteomes" id="UP000485058">
    <property type="component" value="Unassembled WGS sequence"/>
</dbReference>
<dbReference type="Pfam" id="PF01547">
    <property type="entry name" value="SBP_bac_1"/>
    <property type="match status" value="1"/>
</dbReference>
<dbReference type="PANTHER" id="PTHR43649">
    <property type="entry name" value="ARABINOSE-BINDING PROTEIN-RELATED"/>
    <property type="match status" value="1"/>
</dbReference>